<dbReference type="EMBL" id="MJBS01000063">
    <property type="protein sequence ID" value="OHE96916.1"/>
    <property type="molecule type" value="Genomic_DNA"/>
</dbReference>
<dbReference type="RefSeq" id="XP_022474072.1">
    <property type="nucleotide sequence ID" value="XM_022619336.1"/>
</dbReference>
<reference evidence="1 2" key="1">
    <citation type="submission" date="2016-09" db="EMBL/GenBank/DDBJ databases">
        <authorList>
            <person name="Capua I."/>
            <person name="De Benedictis P."/>
            <person name="Joannis T."/>
            <person name="Lombin L.H."/>
            <person name="Cattoli G."/>
        </authorList>
    </citation>
    <scope>NUCLEOTIDE SEQUENCE [LARGE SCALE GENOMIC DNA]</scope>
    <source>
        <strain evidence="1 2">IMI 309357</strain>
    </source>
</reference>
<dbReference type="AlphaFoldDB" id="A0A1G4B6G2"/>
<sequence>MPLLYYWQQSGLGQPHGQWRDRRQEDPRSRIQSVWVTGPAYVPPESGGMDHAEKSAQTVPKDNPGSRFFLLLRVGVSFSNLNPLTVNPTSPYPRIFPPALHCLDDPSSIGRMLGMRQHGGAVVLQARSSRRSPAQTRQFLTGLGGNVKDCIQALDPGPISAAAQMPQASATAVSHDNTATNPVA</sequence>
<gene>
    <name evidence="1" type="ORF">CORC01_07701</name>
</gene>
<accession>A0A1G4B6G2</accession>
<dbReference type="GeneID" id="34560846"/>
<dbReference type="OrthoDB" id="10648928at2759"/>
<dbReference type="Proteomes" id="UP000176998">
    <property type="component" value="Unassembled WGS sequence"/>
</dbReference>
<proteinExistence type="predicted"/>
<organism evidence="1 2">
    <name type="scientific">Colletotrichum orchidophilum</name>
    <dbReference type="NCBI Taxonomy" id="1209926"/>
    <lineage>
        <taxon>Eukaryota</taxon>
        <taxon>Fungi</taxon>
        <taxon>Dikarya</taxon>
        <taxon>Ascomycota</taxon>
        <taxon>Pezizomycotina</taxon>
        <taxon>Sordariomycetes</taxon>
        <taxon>Hypocreomycetidae</taxon>
        <taxon>Glomerellales</taxon>
        <taxon>Glomerellaceae</taxon>
        <taxon>Colletotrichum</taxon>
    </lineage>
</organism>
<evidence type="ECO:0000313" key="1">
    <source>
        <dbReference type="EMBL" id="OHE96916.1"/>
    </source>
</evidence>
<name>A0A1G4B6G2_9PEZI</name>
<protein>
    <submittedName>
        <fullName evidence="1">Uncharacterized protein</fullName>
    </submittedName>
</protein>
<comment type="caution">
    <text evidence="1">The sequence shown here is derived from an EMBL/GenBank/DDBJ whole genome shotgun (WGS) entry which is preliminary data.</text>
</comment>
<evidence type="ECO:0000313" key="2">
    <source>
        <dbReference type="Proteomes" id="UP000176998"/>
    </source>
</evidence>
<keyword evidence="2" id="KW-1185">Reference proteome</keyword>